<evidence type="ECO:0000256" key="3">
    <source>
        <dbReference type="ARBA" id="ARBA00022475"/>
    </source>
</evidence>
<dbReference type="GO" id="GO:0022857">
    <property type="term" value="F:transmembrane transporter activity"/>
    <property type="evidence" value="ECO:0007669"/>
    <property type="project" value="InterPro"/>
</dbReference>
<evidence type="ECO:0000256" key="6">
    <source>
        <dbReference type="ARBA" id="ARBA00023136"/>
    </source>
</evidence>
<organism evidence="7 8">
    <name type="scientific">Weissella cibaria</name>
    <dbReference type="NCBI Taxonomy" id="137591"/>
    <lineage>
        <taxon>Bacteria</taxon>
        <taxon>Bacillati</taxon>
        <taxon>Bacillota</taxon>
        <taxon>Bacilli</taxon>
        <taxon>Lactobacillales</taxon>
        <taxon>Lactobacillaceae</taxon>
        <taxon>Weissella</taxon>
    </lineage>
</organism>
<keyword evidence="6" id="KW-0472">Membrane</keyword>
<gene>
    <name evidence="7" type="primary">ydhP</name>
    <name evidence="7" type="ORF">QX99_00461</name>
</gene>
<evidence type="ECO:0000256" key="5">
    <source>
        <dbReference type="ARBA" id="ARBA00022989"/>
    </source>
</evidence>
<dbReference type="InterPro" id="IPR036259">
    <property type="entry name" value="MFS_trans_sf"/>
</dbReference>
<dbReference type="GO" id="GO:0005886">
    <property type="term" value="C:plasma membrane"/>
    <property type="evidence" value="ECO:0007669"/>
    <property type="project" value="UniProtKB-SubCell"/>
</dbReference>
<dbReference type="SUPFAM" id="SSF103473">
    <property type="entry name" value="MFS general substrate transporter"/>
    <property type="match status" value="1"/>
</dbReference>
<dbReference type="AlphaFoldDB" id="A0A0D1K9S0"/>
<dbReference type="PATRIC" id="fig|137591.25.peg.447"/>
<proteinExistence type="predicted"/>
<dbReference type="Pfam" id="PF07690">
    <property type="entry name" value="MFS_1"/>
    <property type="match status" value="1"/>
</dbReference>
<dbReference type="InterPro" id="IPR050189">
    <property type="entry name" value="MFS_Efflux_Transporters"/>
</dbReference>
<dbReference type="PANTHER" id="PTHR43124:SF3">
    <property type="entry name" value="CHLORAMPHENICOL EFFLUX PUMP RV0191"/>
    <property type="match status" value="1"/>
</dbReference>
<keyword evidence="4" id="KW-0812">Transmembrane</keyword>
<dbReference type="KEGG" id="wcb:AO080_00210"/>
<comment type="subcellular location">
    <subcellularLocation>
        <location evidence="1">Cell membrane</location>
        <topology evidence="1">Multi-pass membrane protein</topology>
    </subcellularLocation>
</comment>
<dbReference type="CDD" id="cd17324">
    <property type="entry name" value="MFS_NepI_like"/>
    <property type="match status" value="1"/>
</dbReference>
<dbReference type="RefSeq" id="WP_043710740.1">
    <property type="nucleotide sequence ID" value="NZ_CP012873.1"/>
</dbReference>
<dbReference type="Gene3D" id="1.20.1250.20">
    <property type="entry name" value="MFS general substrate transporter like domains"/>
    <property type="match status" value="1"/>
</dbReference>
<protein>
    <submittedName>
        <fullName evidence="7">YdhP protein</fullName>
    </submittedName>
</protein>
<dbReference type="OrthoDB" id="9788453at2"/>
<accession>A0A0D1K9S0</accession>
<evidence type="ECO:0000256" key="1">
    <source>
        <dbReference type="ARBA" id="ARBA00004651"/>
    </source>
</evidence>
<sequence length="386" mass="40081">MSKYYKIAIALAVSTFAIGTTEFVPVGMLTDIAQDMHVSTGMIGLLVTGYAIAQAIGAPIATSFVGRIARRQLFAWLMIAFAVLNLLSASAPTYGILLGTRALTAVVHGVFFATASVYLTKLAPVDKKGEAASWLFGGLTVATVFGVPFGTYLGEAVGWRATFAVVGLLGVFGWLGVLTQVPKTAAPLVTDNQLAGIITVIRHPKISLTLLMATLGFGSSFVLYTYIRPYLQQVTGVSTAGVVGVLVLYGAFVTVGNVIGGRLANRQALGVVAGILVAQIVVQLLQLLLLPRPGWYLVGIALLGLVAFMGNASLQSRIIMTTTELAPAHTDVASALNVSALNFGIAGGSFVGNAVMSYAGLQMLPLVGAVIGGVAVLVVALLRRIN</sequence>
<dbReference type="PROSITE" id="PS50850">
    <property type="entry name" value="MFS"/>
    <property type="match status" value="1"/>
</dbReference>
<name>A0A0D1K9S0_9LACO</name>
<dbReference type="STRING" id="137591.AO080_00210"/>
<reference evidence="7 8" key="1">
    <citation type="journal article" date="2015" name="Microbiology (Mosc.)">
        <title>Genomics of the Weissella cibaria species with an examination of its metabolic traits.</title>
        <authorList>
            <person name="Lynch K.M."/>
            <person name="Lucid A."/>
            <person name="Arendt E.K."/>
            <person name="Sleator R.D."/>
            <person name="Lucey B."/>
            <person name="Coffey A."/>
        </authorList>
    </citation>
    <scope>NUCLEOTIDE SEQUENCE [LARGE SCALE GENOMIC DNA]</scope>
    <source>
        <strain evidence="7 8">MG1</strain>
    </source>
</reference>
<keyword evidence="2" id="KW-0813">Transport</keyword>
<comment type="caution">
    <text evidence="7">The sequence shown here is derived from an EMBL/GenBank/DDBJ whole genome shotgun (WGS) entry which is preliminary data.</text>
</comment>
<dbReference type="Proteomes" id="UP000032287">
    <property type="component" value="Unassembled WGS sequence"/>
</dbReference>
<evidence type="ECO:0000313" key="7">
    <source>
        <dbReference type="EMBL" id="KIU21774.1"/>
    </source>
</evidence>
<dbReference type="InterPro" id="IPR020846">
    <property type="entry name" value="MFS_dom"/>
</dbReference>
<keyword evidence="3" id="KW-1003">Cell membrane</keyword>
<evidence type="ECO:0000256" key="2">
    <source>
        <dbReference type="ARBA" id="ARBA00022448"/>
    </source>
</evidence>
<dbReference type="PANTHER" id="PTHR43124">
    <property type="entry name" value="PURINE EFFLUX PUMP PBUE"/>
    <property type="match status" value="1"/>
</dbReference>
<dbReference type="eggNOG" id="COG2814">
    <property type="taxonomic scope" value="Bacteria"/>
</dbReference>
<dbReference type="InterPro" id="IPR011701">
    <property type="entry name" value="MFS"/>
</dbReference>
<evidence type="ECO:0000256" key="4">
    <source>
        <dbReference type="ARBA" id="ARBA00022692"/>
    </source>
</evidence>
<evidence type="ECO:0000313" key="8">
    <source>
        <dbReference type="Proteomes" id="UP000032287"/>
    </source>
</evidence>
<dbReference type="EMBL" id="JWHU01000006">
    <property type="protein sequence ID" value="KIU21774.1"/>
    <property type="molecule type" value="Genomic_DNA"/>
</dbReference>
<keyword evidence="5" id="KW-1133">Transmembrane helix</keyword>
<keyword evidence="8" id="KW-1185">Reference proteome</keyword>